<evidence type="ECO:0000313" key="8">
    <source>
        <dbReference type="EMBL" id="RFU24338.1"/>
    </source>
</evidence>
<evidence type="ECO:0000256" key="5">
    <source>
        <dbReference type="SAM" id="MobiDB-lite"/>
    </source>
</evidence>
<reference evidence="8 9" key="1">
    <citation type="submission" date="2018-05" db="EMBL/GenBank/DDBJ databases">
        <title>Draft genome sequence of Scytalidium lignicola DSM 105466, a ubiquitous saprotrophic fungus.</title>
        <authorList>
            <person name="Buettner E."/>
            <person name="Gebauer A.M."/>
            <person name="Hofrichter M."/>
            <person name="Liers C."/>
            <person name="Kellner H."/>
        </authorList>
    </citation>
    <scope>NUCLEOTIDE SEQUENCE [LARGE SCALE GENOMIC DNA]</scope>
    <source>
        <strain evidence="8 9">DSM 105466</strain>
    </source>
</reference>
<evidence type="ECO:0000259" key="7">
    <source>
        <dbReference type="PROSITE" id="PS51512"/>
    </source>
</evidence>
<feature type="compositionally biased region" description="Polar residues" evidence="5">
    <location>
        <begin position="374"/>
        <end position="391"/>
    </location>
</feature>
<dbReference type="OrthoDB" id="10030313at2759"/>
<dbReference type="AlphaFoldDB" id="A0A3E2GTG3"/>
<dbReference type="GO" id="GO:0031087">
    <property type="term" value="P:deadenylation-independent decapping of nuclear-transcribed mRNA"/>
    <property type="evidence" value="ECO:0007669"/>
    <property type="project" value="TreeGrafter"/>
</dbReference>
<feature type="region of interest" description="Disordered" evidence="5">
    <location>
        <begin position="90"/>
        <end position="110"/>
    </location>
</feature>
<dbReference type="SUPFAM" id="SSF64153">
    <property type="entry name" value="YjeF N-terminal domain-like"/>
    <property type="match status" value="1"/>
</dbReference>
<evidence type="ECO:0000313" key="9">
    <source>
        <dbReference type="Proteomes" id="UP000258309"/>
    </source>
</evidence>
<dbReference type="GO" id="GO:0003729">
    <property type="term" value="F:mRNA binding"/>
    <property type="evidence" value="ECO:0007669"/>
    <property type="project" value="TreeGrafter"/>
</dbReference>
<dbReference type="SMART" id="SM01199">
    <property type="entry name" value="FDF"/>
    <property type="match status" value="1"/>
</dbReference>
<evidence type="ECO:0000256" key="4">
    <source>
        <dbReference type="ARBA" id="ARBA00022490"/>
    </source>
</evidence>
<dbReference type="Pfam" id="PF09532">
    <property type="entry name" value="FDF"/>
    <property type="match status" value="1"/>
</dbReference>
<evidence type="ECO:0000256" key="3">
    <source>
        <dbReference type="ARBA" id="ARBA00015797"/>
    </source>
</evidence>
<dbReference type="InterPro" id="IPR036652">
    <property type="entry name" value="YjeF_N_dom_sf"/>
</dbReference>
<feature type="non-terminal residue" evidence="8">
    <location>
        <position position="682"/>
    </location>
</feature>
<keyword evidence="9" id="KW-1185">Reference proteome</keyword>
<dbReference type="PROSITE" id="PS51512">
    <property type="entry name" value="DFDF"/>
    <property type="match status" value="1"/>
</dbReference>
<dbReference type="EMBL" id="NCSJ02000463">
    <property type="protein sequence ID" value="RFU24338.1"/>
    <property type="molecule type" value="Genomic_DNA"/>
</dbReference>
<dbReference type="Pfam" id="PF03853">
    <property type="entry name" value="YjeF_N"/>
    <property type="match status" value="1"/>
</dbReference>
<comment type="subcellular location">
    <subcellularLocation>
        <location evidence="1">Cytoplasm</location>
        <location evidence="1">P-body</location>
    </subcellularLocation>
</comment>
<keyword evidence="4" id="KW-0963">Cytoplasm</keyword>
<dbReference type="InterPro" id="IPR019050">
    <property type="entry name" value="FDF_dom"/>
</dbReference>
<dbReference type="PANTHER" id="PTHR13612:SF0">
    <property type="entry name" value="ENHANCER OF MRNA-DECAPPING PROTEIN 3"/>
    <property type="match status" value="1"/>
</dbReference>
<feature type="compositionally biased region" description="Polar residues" evidence="5">
    <location>
        <begin position="94"/>
        <end position="106"/>
    </location>
</feature>
<accession>A0A3E2GTG3</accession>
<dbReference type="Proteomes" id="UP000258309">
    <property type="component" value="Unassembled WGS sequence"/>
</dbReference>
<dbReference type="GO" id="GO:0033962">
    <property type="term" value="P:P-body assembly"/>
    <property type="evidence" value="ECO:0007669"/>
    <property type="project" value="TreeGrafter"/>
</dbReference>
<feature type="compositionally biased region" description="Polar residues" evidence="5">
    <location>
        <begin position="318"/>
        <end position="327"/>
    </location>
</feature>
<organism evidence="8 9">
    <name type="scientific">Scytalidium lignicola</name>
    <name type="common">Hyphomycete</name>
    <dbReference type="NCBI Taxonomy" id="5539"/>
    <lineage>
        <taxon>Eukaryota</taxon>
        <taxon>Fungi</taxon>
        <taxon>Dikarya</taxon>
        <taxon>Ascomycota</taxon>
        <taxon>Pezizomycotina</taxon>
        <taxon>Leotiomycetes</taxon>
        <taxon>Leotiomycetes incertae sedis</taxon>
        <taxon>Scytalidium</taxon>
    </lineage>
</organism>
<feature type="region of interest" description="Disordered" evidence="5">
    <location>
        <begin position="296"/>
        <end position="391"/>
    </location>
</feature>
<dbReference type="PANTHER" id="PTHR13612">
    <property type="entry name" value="ENHANCER OF MRNA-DECAPPING PROTEIN 3"/>
    <property type="match status" value="1"/>
</dbReference>
<feature type="non-terminal residue" evidence="8">
    <location>
        <position position="1"/>
    </location>
</feature>
<dbReference type="Gene3D" id="3.40.50.10260">
    <property type="entry name" value="YjeF N-terminal domain"/>
    <property type="match status" value="1"/>
</dbReference>
<dbReference type="GO" id="GO:0000932">
    <property type="term" value="C:P-body"/>
    <property type="evidence" value="ECO:0007669"/>
    <property type="project" value="UniProtKB-SubCell"/>
</dbReference>
<gene>
    <name evidence="8" type="ORF">B7463_g12001</name>
</gene>
<protein>
    <recommendedName>
        <fullName evidence="3">Enhancer of mRNA-decapping protein 3</fullName>
    </recommendedName>
</protein>
<feature type="domain" description="YjeF N-terminal" evidence="6">
    <location>
        <begin position="411"/>
        <end position="655"/>
    </location>
</feature>
<dbReference type="InterPro" id="IPR004443">
    <property type="entry name" value="YjeF_N_dom"/>
</dbReference>
<feature type="domain" description="DFDF" evidence="7">
    <location>
        <begin position="251"/>
        <end position="287"/>
    </location>
</feature>
<comment type="caution">
    <text evidence="8">The sequence shown here is derived from an EMBL/GenBank/DDBJ whole genome shotgun (WGS) entry which is preliminary data.</text>
</comment>
<comment type="similarity">
    <text evidence="2">Belongs to the EDC3 family.</text>
</comment>
<dbReference type="FunFam" id="3.40.50.10260:FF:000007">
    <property type="entry name" value="YjeF N-terminal domain-like protein"/>
    <property type="match status" value="1"/>
</dbReference>
<evidence type="ECO:0000256" key="1">
    <source>
        <dbReference type="ARBA" id="ARBA00004201"/>
    </source>
</evidence>
<evidence type="ECO:0000256" key="2">
    <source>
        <dbReference type="ARBA" id="ARBA00006610"/>
    </source>
</evidence>
<dbReference type="STRING" id="5539.A0A3E2GTG3"/>
<evidence type="ECO:0000259" key="6">
    <source>
        <dbReference type="PROSITE" id="PS51385"/>
    </source>
</evidence>
<proteinExistence type="inferred from homology"/>
<sequence length="682" mass="74791">MLVTLSSPYGAQLKGVVSSVNPGQSLTLRDVLSPATGKYIPEFTIRASEIVELVEAKNEEVISPATHTPLPNPIPKQKTFDDPAILSVGKRPTPVNQPSIPMTTNPPRLGTADRQQSLEWTATSAEERPHRDIIPSPSLVEPMRNVNIEDVPENGMIERQILEELEAAEPEPEILDAPTVKSTTKRRRRKVARKVAENTYQEHDAVPAKETARSKGWRQTPLLEPSPSFQPYATLKRRNGRGKVEENGWATEDATDVQDMGDFDFAGSLAKFDKRTIFNQIQAEDDIPEEDRLVAHNRVPKPRPGTAGGKNLHYTENVLDTPNGTITTRREVWQSEAGDTEVEEKGSGSGRHSRRGESKRATSRKPISRKGSAIASSQMSRSNTLNVAPSQPSFYLVPSEQRCEPISSLQMLNLENIAANELGLSDDMMSENAGRGIAEVAMSALNATKGSRSQARLNTVQTVVVFAGNNRSGVRAVAGGRQLQNHGLNVLVTVLGLERESELLEDLRRQLKVFRNFGGKVLTKIQLFEQAKSLESPVDLIIDGLLGLAISFEELRTGDQATAYELIEWANRSGTSVLAIDIPTGIDPSTGKISIIDGRQLYIHSKYVVAMGAPKKGLLEAMAFEGDLTDEEGSGKGRDWQLFVADIGLGAAVWKKAGTRVRRGVEFEGSWVLGMRFQRSTE</sequence>
<dbReference type="PROSITE" id="PS51385">
    <property type="entry name" value="YJEF_N"/>
    <property type="match status" value="1"/>
</dbReference>
<dbReference type="OMA" id="AWRKYGT"/>
<name>A0A3E2GTG3_SCYLI</name>
<feature type="region of interest" description="Disordered" evidence="5">
    <location>
        <begin position="206"/>
        <end position="233"/>
    </location>
</feature>
<dbReference type="InterPro" id="IPR025762">
    <property type="entry name" value="DFDF"/>
</dbReference>